<dbReference type="InterPro" id="IPR036010">
    <property type="entry name" value="2Fe-2S_ferredoxin-like_sf"/>
</dbReference>
<dbReference type="SUPFAM" id="SSF54292">
    <property type="entry name" value="2Fe-2S ferredoxin-like"/>
    <property type="match status" value="1"/>
</dbReference>
<dbReference type="InterPro" id="IPR042204">
    <property type="entry name" value="2Fe-2S-bd_N"/>
</dbReference>
<dbReference type="RefSeq" id="WP_010795474.1">
    <property type="nucleotide sequence ID" value="NZ_CP069262.1"/>
</dbReference>
<gene>
    <name evidence="2" type="ORF">NCTC11842_01014</name>
</gene>
<dbReference type="Proteomes" id="UP000250443">
    <property type="component" value="Unassembled WGS sequence"/>
</dbReference>
<evidence type="ECO:0000256" key="1">
    <source>
        <dbReference type="ARBA" id="ARBA00023002"/>
    </source>
</evidence>
<evidence type="ECO:0000313" key="2">
    <source>
        <dbReference type="EMBL" id="SPZ03570.1"/>
    </source>
</evidence>
<dbReference type="GO" id="GO:0016491">
    <property type="term" value="F:oxidoreductase activity"/>
    <property type="evidence" value="ECO:0007669"/>
    <property type="project" value="UniProtKB-KW"/>
</dbReference>
<name>A0A2X2EA71_PSELU</name>
<accession>A0A2X2EA71</accession>
<protein>
    <submittedName>
        <fullName evidence="2">Sarcosine oxidase, subunit alpha</fullName>
    </submittedName>
</protein>
<dbReference type="GO" id="GO:0051536">
    <property type="term" value="F:iron-sulfur cluster binding"/>
    <property type="evidence" value="ECO:0007669"/>
    <property type="project" value="InterPro"/>
</dbReference>
<proteinExistence type="predicted"/>
<dbReference type="Pfam" id="PF13510">
    <property type="entry name" value="Fer2_4"/>
    <property type="match status" value="1"/>
</dbReference>
<keyword evidence="1" id="KW-0560">Oxidoreductase</keyword>
<dbReference type="AlphaFoldDB" id="A0A2X2EA71"/>
<dbReference type="EMBL" id="UAUF01000009">
    <property type="protein sequence ID" value="SPZ03570.1"/>
    <property type="molecule type" value="Genomic_DNA"/>
</dbReference>
<sequence>MITVYLDRQPIVVTGGLTVAALLALSESPVARLSCTGQPRASFCGMGICQECRVMINGRRQLACQTLCHEGMQVERTV</sequence>
<organism evidence="2 3">
    <name type="scientific">Pseudomonas luteola</name>
    <dbReference type="NCBI Taxonomy" id="47886"/>
    <lineage>
        <taxon>Bacteria</taxon>
        <taxon>Pseudomonadati</taxon>
        <taxon>Pseudomonadota</taxon>
        <taxon>Gammaproteobacteria</taxon>
        <taxon>Pseudomonadales</taxon>
        <taxon>Pseudomonadaceae</taxon>
        <taxon>Pseudomonas</taxon>
    </lineage>
</organism>
<reference evidence="2 3" key="1">
    <citation type="submission" date="2018-06" db="EMBL/GenBank/DDBJ databases">
        <authorList>
            <consortium name="Pathogen Informatics"/>
            <person name="Doyle S."/>
        </authorList>
    </citation>
    <scope>NUCLEOTIDE SEQUENCE [LARGE SCALE GENOMIC DNA]</scope>
    <source>
        <strain evidence="2 3">NCTC11842</strain>
    </source>
</reference>
<evidence type="ECO:0000313" key="3">
    <source>
        <dbReference type="Proteomes" id="UP000250443"/>
    </source>
</evidence>
<dbReference type="Gene3D" id="3.10.20.440">
    <property type="entry name" value="2Fe-2S iron-sulphur cluster binding domain, sarcosine oxidase, alpha subunit, N-terminal domain"/>
    <property type="match status" value="1"/>
</dbReference>